<evidence type="ECO:0000313" key="1">
    <source>
        <dbReference type="EMBL" id="KAI4860573.1"/>
    </source>
</evidence>
<evidence type="ECO:0000313" key="2">
    <source>
        <dbReference type="Proteomes" id="UP001497700"/>
    </source>
</evidence>
<reference evidence="1 2" key="1">
    <citation type="journal article" date="2022" name="New Phytol.">
        <title>Ecological generalism drives hyperdiversity of secondary metabolite gene clusters in xylarialean endophytes.</title>
        <authorList>
            <person name="Franco M.E.E."/>
            <person name="Wisecaver J.H."/>
            <person name="Arnold A.E."/>
            <person name="Ju Y.M."/>
            <person name="Slot J.C."/>
            <person name="Ahrendt S."/>
            <person name="Moore L.P."/>
            <person name="Eastman K.E."/>
            <person name="Scott K."/>
            <person name="Konkel Z."/>
            <person name="Mondo S.J."/>
            <person name="Kuo A."/>
            <person name="Hayes R.D."/>
            <person name="Haridas S."/>
            <person name="Andreopoulos B."/>
            <person name="Riley R."/>
            <person name="LaButti K."/>
            <person name="Pangilinan J."/>
            <person name="Lipzen A."/>
            <person name="Amirebrahimi M."/>
            <person name="Yan J."/>
            <person name="Adam C."/>
            <person name="Keymanesh K."/>
            <person name="Ng V."/>
            <person name="Louie K."/>
            <person name="Northen T."/>
            <person name="Drula E."/>
            <person name="Henrissat B."/>
            <person name="Hsieh H.M."/>
            <person name="Youens-Clark K."/>
            <person name="Lutzoni F."/>
            <person name="Miadlikowska J."/>
            <person name="Eastwood D.C."/>
            <person name="Hamelin R.C."/>
            <person name="Grigoriev I.V."/>
            <person name="U'Ren J.M."/>
        </authorList>
    </citation>
    <scope>NUCLEOTIDE SEQUENCE [LARGE SCALE GENOMIC DNA]</scope>
    <source>
        <strain evidence="1 2">CBS 119005</strain>
    </source>
</reference>
<protein>
    <submittedName>
        <fullName evidence="1">POT family protein</fullName>
    </submittedName>
</protein>
<name>A0ACB9YMI3_9PEZI</name>
<accession>A0ACB9YMI3</accession>
<comment type="caution">
    <text evidence="1">The sequence shown here is derived from an EMBL/GenBank/DDBJ whole genome shotgun (WGS) entry which is preliminary data.</text>
</comment>
<keyword evidence="2" id="KW-1185">Reference proteome</keyword>
<organism evidence="1 2">
    <name type="scientific">Hypoxylon rubiginosum</name>
    <dbReference type="NCBI Taxonomy" id="110542"/>
    <lineage>
        <taxon>Eukaryota</taxon>
        <taxon>Fungi</taxon>
        <taxon>Dikarya</taxon>
        <taxon>Ascomycota</taxon>
        <taxon>Pezizomycotina</taxon>
        <taxon>Sordariomycetes</taxon>
        <taxon>Xylariomycetidae</taxon>
        <taxon>Xylariales</taxon>
        <taxon>Hypoxylaceae</taxon>
        <taxon>Hypoxylon</taxon>
    </lineage>
</organism>
<dbReference type="Proteomes" id="UP001497700">
    <property type="component" value="Unassembled WGS sequence"/>
</dbReference>
<proteinExistence type="predicted"/>
<sequence>MSSTDTTRDGVEAAHHDSHPVIEEKAAHKESGLAAVTSGPGSDIDEIPLRGPNGEEYPTKEELDTLRRVKGPINWVIYTIAFIELCERFAYYGTTAVFVNFISQPLPAGSTTGAGGTDLQAGALDRGQQASTGLVLFNSFWSYVMPLFGGWVSDTYWGKYKTIHAAVVIAMFGHIILIVSALPPVIANPTGALGCFSVGLIFFGIGVGFFKANISPMIAEQYEHEQPRAIVKTLKSGERVVVDPILTISVIYMRYYFFINVGSLVGSIAMVYAEKYVGFWLSFVLPTCLFIFCPLVLLAFKSRYTRNPPTGSVLGKALALIRLSMKGRWSLNPITTIKNARAPGFFERVKPSNIPESERPAWMTFDDHWVDEVRRGLKACAVFVWYPIYWLSYNQLNSNLVSQASTMILNGVPNDVVNNLDPIALLIFIPIVDKFVYPALRRVHINLTPIKKVTIGFALSTISMAIAAIIQHYIYMLSPCREISGYGFIENCREVRNLTADAAEREFKAPLTVWIQTPAYVIIAFAEICSSITGLEYAFTKAPRNMRGMVTGVFWFSQAFSAAISQAFVPLATDPYLVWLYMTIAILSALGGVGFWYNFAALDREEEALNALPDSLFRGSQNQDVDLAAVEAQQAEQEKIRHAQGLDKNPVIGS</sequence>
<gene>
    <name evidence="1" type="ORF">F4820DRAFT_461582</name>
</gene>
<dbReference type="EMBL" id="MU393581">
    <property type="protein sequence ID" value="KAI4860573.1"/>
    <property type="molecule type" value="Genomic_DNA"/>
</dbReference>